<dbReference type="EMBL" id="QWGR01000003">
    <property type="protein sequence ID" value="RIJ49301.1"/>
    <property type="molecule type" value="Genomic_DNA"/>
</dbReference>
<dbReference type="AlphaFoldDB" id="A0A399T554"/>
<organism evidence="1 2">
    <name type="scientific">Maribellus luteus</name>
    <dbReference type="NCBI Taxonomy" id="2305463"/>
    <lineage>
        <taxon>Bacteria</taxon>
        <taxon>Pseudomonadati</taxon>
        <taxon>Bacteroidota</taxon>
        <taxon>Bacteroidia</taxon>
        <taxon>Marinilabiliales</taxon>
        <taxon>Prolixibacteraceae</taxon>
        <taxon>Maribellus</taxon>
    </lineage>
</organism>
<sequence>MQDEMEEPVLKKGSLPDVVPSKMYTVTVENVSTNYKFFEAGAVAVPDGESEAGPAFPGHSFTFSFHAGPAHKLSFATMYGLSNDGFYAPSGQGIALYDNGTPVTGNITSQIMLWDAGTQMNQMPGPDNPHNGADTDDPVQLMSEVGDGYDYGTVATNLKVMLDYNGGHMFTVTIEVLAGATTAVSPVAWVVHSMENPIFEAGMTDWDKGLEDLAETGNPGPLSHYLTWNSGYVSPVAPVLWAVHEKDEMPIFTANTPDRGEGLELLAETGNPGDLAASLISMDYNAGAYAIPDGSNAAGPLFPGDKYTFSVDAKPNQYLSIASMLGNSNDIFFAFGDGGIKLAFGNDIEDITHEVMLWDAGTEVNEYPGTKSMDEDEGGLVRLLDDGFTYPAVDKIIKVTIHKNKK</sequence>
<dbReference type="NCBIfam" id="NF038123">
    <property type="entry name" value="NF038123_dom"/>
    <property type="match status" value="2"/>
</dbReference>
<dbReference type="Proteomes" id="UP000265926">
    <property type="component" value="Unassembled WGS sequence"/>
</dbReference>
<gene>
    <name evidence="1" type="ORF">D1614_07075</name>
</gene>
<name>A0A399T554_9BACT</name>
<evidence type="ECO:0000313" key="1">
    <source>
        <dbReference type="EMBL" id="RIJ49301.1"/>
    </source>
</evidence>
<proteinExistence type="predicted"/>
<protein>
    <recommendedName>
        <fullName evidence="3">Spondin domain-containing protein</fullName>
    </recommendedName>
</protein>
<dbReference type="InterPro" id="IPR009465">
    <property type="entry name" value="Spondin_N"/>
</dbReference>
<dbReference type="Gene3D" id="2.60.40.2130">
    <property type="entry name" value="F-spondin domain"/>
    <property type="match status" value="2"/>
</dbReference>
<evidence type="ECO:0000313" key="2">
    <source>
        <dbReference type="Proteomes" id="UP000265926"/>
    </source>
</evidence>
<reference evidence="1 2" key="1">
    <citation type="submission" date="2018-08" db="EMBL/GenBank/DDBJ databases">
        <title>Pallidiluteibacterium maritimus gen. nov., sp. nov., isolated from coastal sediment.</title>
        <authorList>
            <person name="Zhou L.Y."/>
        </authorList>
    </citation>
    <scope>NUCLEOTIDE SEQUENCE [LARGE SCALE GENOMIC DNA]</scope>
    <source>
        <strain evidence="1 2">XSD2</strain>
    </source>
</reference>
<keyword evidence="2" id="KW-1185">Reference proteome</keyword>
<accession>A0A399T554</accession>
<dbReference type="InterPro" id="IPR038678">
    <property type="entry name" value="Spondin_N_sf"/>
</dbReference>
<evidence type="ECO:0008006" key="3">
    <source>
        <dbReference type="Google" id="ProtNLM"/>
    </source>
</evidence>
<comment type="caution">
    <text evidence="1">The sequence shown here is derived from an EMBL/GenBank/DDBJ whole genome shotgun (WGS) entry which is preliminary data.</text>
</comment>